<reference evidence="1 2" key="1">
    <citation type="journal article" date="2024" name="BMC Biol.">
        <title>Comparative genomics of Ascetosporea gives new insight into the evolutionary basis for animal parasitism in Rhizaria.</title>
        <authorList>
            <person name="Hiltunen Thoren M."/>
            <person name="Onut-Brannstrom I."/>
            <person name="Alfjorden A."/>
            <person name="Peckova H."/>
            <person name="Swords F."/>
            <person name="Hooper C."/>
            <person name="Holzer A.S."/>
            <person name="Bass D."/>
            <person name="Burki F."/>
        </authorList>
    </citation>
    <scope>NUCLEOTIDE SEQUENCE [LARGE SCALE GENOMIC DNA]</scope>
    <source>
        <strain evidence="1">20-A016</strain>
    </source>
</reference>
<dbReference type="SUPFAM" id="SSF53067">
    <property type="entry name" value="Actin-like ATPase domain"/>
    <property type="match status" value="1"/>
</dbReference>
<accession>A0ABV2ANH7</accession>
<comment type="caution">
    <text evidence="1">The sequence shown here is derived from an EMBL/GenBank/DDBJ whole genome shotgun (WGS) entry which is preliminary data.</text>
</comment>
<evidence type="ECO:0000313" key="1">
    <source>
        <dbReference type="EMBL" id="MES1921214.1"/>
    </source>
</evidence>
<organism evidence="1 2">
    <name type="scientific">Bonamia ostreae</name>
    <dbReference type="NCBI Taxonomy" id="126728"/>
    <lineage>
        <taxon>Eukaryota</taxon>
        <taxon>Sar</taxon>
        <taxon>Rhizaria</taxon>
        <taxon>Endomyxa</taxon>
        <taxon>Ascetosporea</taxon>
        <taxon>Haplosporida</taxon>
        <taxon>Bonamia</taxon>
    </lineage>
</organism>
<dbReference type="PANTHER" id="PTHR14187:SF5">
    <property type="entry name" value="HEAT SHOCK 70 KDA PROTEIN 12A"/>
    <property type="match status" value="1"/>
</dbReference>
<evidence type="ECO:0000313" key="2">
    <source>
        <dbReference type="Proteomes" id="UP001439008"/>
    </source>
</evidence>
<keyword evidence="2" id="KW-1185">Reference proteome</keyword>
<dbReference type="EMBL" id="JBDODL010001160">
    <property type="protein sequence ID" value="MES1921214.1"/>
    <property type="molecule type" value="Genomic_DNA"/>
</dbReference>
<protein>
    <submittedName>
        <fullName evidence="1">Uncharacterized protein</fullName>
    </submittedName>
</protein>
<sequence>MAGNSWILVAAIDFGTTYSGYAFSFKDKPMDLQSPQTWYAGTTQLASLKTPTCLLLNADQTFQSFGYEAQNKYATLAGDDAHHDVYFFERFKMFLHHSKVN</sequence>
<dbReference type="PANTHER" id="PTHR14187">
    <property type="entry name" value="ALPHA KINASE/ELONGATION FACTOR 2 KINASE"/>
    <property type="match status" value="1"/>
</dbReference>
<dbReference type="InterPro" id="IPR043129">
    <property type="entry name" value="ATPase_NBD"/>
</dbReference>
<gene>
    <name evidence="1" type="ORF">MHBO_002777</name>
</gene>
<dbReference type="Gene3D" id="3.30.420.40">
    <property type="match status" value="1"/>
</dbReference>
<proteinExistence type="predicted"/>
<dbReference type="Proteomes" id="UP001439008">
    <property type="component" value="Unassembled WGS sequence"/>
</dbReference>
<name>A0ABV2ANH7_9EUKA</name>